<dbReference type="EMBL" id="LIXZ01000003">
    <property type="protein sequence ID" value="KPL60635.1"/>
    <property type="molecule type" value="Genomic_DNA"/>
</dbReference>
<gene>
    <name evidence="2" type="ORF">AM506_05850</name>
</gene>
<protein>
    <submittedName>
        <fullName evidence="2">General stress protein</fullName>
    </submittedName>
</protein>
<dbReference type="InterPro" id="IPR052917">
    <property type="entry name" value="Stress-Dev_Protein"/>
</dbReference>
<evidence type="ECO:0000313" key="2">
    <source>
        <dbReference type="EMBL" id="KPL60635.1"/>
    </source>
</evidence>
<dbReference type="PATRIC" id="fig|218284.4.peg.2290"/>
<dbReference type="PANTHER" id="PTHR34818">
    <property type="entry name" value="PROTEIN BLI-3"/>
    <property type="match status" value="1"/>
</dbReference>
<proteinExistence type="predicted"/>
<dbReference type="OrthoDB" id="5431160at2"/>
<accession>A0A0P6VZP9</accession>
<evidence type="ECO:0000259" key="1">
    <source>
        <dbReference type="Pfam" id="PF01243"/>
    </source>
</evidence>
<reference evidence="2 3" key="1">
    <citation type="submission" date="2015-08" db="EMBL/GenBank/DDBJ databases">
        <title>Draft Genome Sequence of Bacillus vietnamensis UCD-SED5.</title>
        <authorList>
            <person name="Lee R.D."/>
            <person name="Jospin G."/>
            <person name="Lang J.M."/>
            <person name="Coil D.A."/>
            <person name="Eisen J.A."/>
        </authorList>
    </citation>
    <scope>NUCLEOTIDE SEQUENCE [LARGE SCALE GENOMIC DNA]</scope>
    <source>
        <strain evidence="2 3">UCD-SED5</strain>
    </source>
</reference>
<dbReference type="InterPro" id="IPR012349">
    <property type="entry name" value="Split_barrel_FMN-bd"/>
</dbReference>
<evidence type="ECO:0000313" key="3">
    <source>
        <dbReference type="Proteomes" id="UP000050398"/>
    </source>
</evidence>
<dbReference type="eggNOG" id="COG3871">
    <property type="taxonomic scope" value="Bacteria"/>
</dbReference>
<comment type="caution">
    <text evidence="2">The sequence shown here is derived from an EMBL/GenBank/DDBJ whole genome shotgun (WGS) entry which is preliminary data.</text>
</comment>
<feature type="domain" description="Pyridoxamine 5'-phosphate oxidase N-terminal" evidence="1">
    <location>
        <begin position="6"/>
        <end position="128"/>
    </location>
</feature>
<dbReference type="Gene3D" id="2.30.110.10">
    <property type="entry name" value="Electron Transport, Fmn-binding Protein, Chain A"/>
    <property type="match status" value="1"/>
</dbReference>
<dbReference type="AlphaFoldDB" id="A0A0P6VZP9"/>
<organism evidence="2 3">
    <name type="scientific">Rossellomorea vietnamensis</name>
    <dbReference type="NCBI Taxonomy" id="218284"/>
    <lineage>
        <taxon>Bacteria</taxon>
        <taxon>Bacillati</taxon>
        <taxon>Bacillota</taxon>
        <taxon>Bacilli</taxon>
        <taxon>Bacillales</taxon>
        <taxon>Bacillaceae</taxon>
        <taxon>Rossellomorea</taxon>
    </lineage>
</organism>
<dbReference type="InterPro" id="IPR011576">
    <property type="entry name" value="Pyridox_Oxase_N"/>
</dbReference>
<dbReference type="SUPFAM" id="SSF50475">
    <property type="entry name" value="FMN-binding split barrel"/>
    <property type="match status" value="1"/>
</dbReference>
<dbReference type="PANTHER" id="PTHR34818:SF1">
    <property type="entry name" value="PROTEIN BLI-3"/>
    <property type="match status" value="1"/>
</dbReference>
<name>A0A0P6VZP9_9BACI</name>
<dbReference type="RefSeq" id="WP_060671550.1">
    <property type="nucleotide sequence ID" value="NZ_LIXZ01000003.1"/>
</dbReference>
<dbReference type="Proteomes" id="UP000050398">
    <property type="component" value="Unassembled WGS sequence"/>
</dbReference>
<sequence length="140" mass="16179">MSQAELKQQILKVLDESNVGTLATVKKNKPHSRYMTFSHDELTLYTPTSRETHKTDEIEDNPNVHILLGYEGEGYGDTFVEIEGRASVEDSAHYKEKLWNDHMKRWFEGPDDPNYIVLKIQPTAIRLMNDEEDSPQSLEL</sequence>
<dbReference type="Pfam" id="PF01243">
    <property type="entry name" value="PNPOx_N"/>
    <property type="match status" value="1"/>
</dbReference>